<feature type="transmembrane region" description="Helical" evidence="5">
    <location>
        <begin position="137"/>
        <end position="164"/>
    </location>
</feature>
<evidence type="ECO:0000256" key="1">
    <source>
        <dbReference type="ARBA" id="ARBA00004141"/>
    </source>
</evidence>
<dbReference type="PRINTS" id="PR00164">
    <property type="entry name" value="ABC2TRNSPORT"/>
</dbReference>
<reference evidence="7 8" key="1">
    <citation type="submission" date="2019-12" db="EMBL/GenBank/DDBJ databases">
        <title>Comparative genomics gives insights into the taxonomy of the Azoarcus-Aromatoleum group and reveals separate origins of nif in the plant-associated Azoarcus and non-plant-associated Aromatoleum sub-groups.</title>
        <authorList>
            <person name="Lafos M."/>
            <person name="Maluk M."/>
            <person name="Batista M."/>
            <person name="Junghare M."/>
            <person name="Carmona M."/>
            <person name="Faoro H."/>
            <person name="Cruz L.M."/>
            <person name="Battistoni F."/>
            <person name="De Souza E."/>
            <person name="Pedrosa F."/>
            <person name="Chen W.-M."/>
            <person name="Poole P.S."/>
            <person name="Dixon R.A."/>
            <person name="James E.K."/>
        </authorList>
    </citation>
    <scope>NUCLEOTIDE SEQUENCE [LARGE SCALE GENOMIC DNA]</scope>
    <source>
        <strain evidence="7 8">ToN1</strain>
    </source>
</reference>
<keyword evidence="5" id="KW-0813">Transport</keyword>
<organism evidence="7 8">
    <name type="scientific">Aromatoleum petrolei</name>
    <dbReference type="NCBI Taxonomy" id="76116"/>
    <lineage>
        <taxon>Bacteria</taxon>
        <taxon>Pseudomonadati</taxon>
        <taxon>Pseudomonadota</taxon>
        <taxon>Betaproteobacteria</taxon>
        <taxon>Rhodocyclales</taxon>
        <taxon>Rhodocyclaceae</taxon>
        <taxon>Aromatoleum</taxon>
    </lineage>
</organism>
<evidence type="ECO:0000313" key="7">
    <source>
        <dbReference type="EMBL" id="NMF87238.1"/>
    </source>
</evidence>
<sequence>MWRAVLESAAVADAEMRKLRRDPTELLSRAVQPVLWLGVFGQVFSQVRGIATGSLRYLDFMAPGILAQSILFSAIFYGIAIIWERDLGIVHKLLVTPAHRSALVLGKALAAGVRGLVQAVVVYLVAITLKVDIRWEILPMLTVAAAVFAGSCIFSTFSLVIACIVKTRERFMGIGQVLTMPLFFASNAIYPLDLMPPWLQIIAMFNPLTYLVDVLRGAMIIGGSSVHAVGASFGIMLGVFATLLALAARLYPGLAR</sequence>
<evidence type="ECO:0000256" key="3">
    <source>
        <dbReference type="ARBA" id="ARBA00022989"/>
    </source>
</evidence>
<keyword evidence="3 5" id="KW-1133">Transmembrane helix</keyword>
<dbReference type="PROSITE" id="PS51012">
    <property type="entry name" value="ABC_TM2"/>
    <property type="match status" value="1"/>
</dbReference>
<dbReference type="EMBL" id="WTVR01000003">
    <property type="protein sequence ID" value="NMF87238.1"/>
    <property type="molecule type" value="Genomic_DNA"/>
</dbReference>
<feature type="transmembrane region" description="Helical" evidence="5">
    <location>
        <begin position="228"/>
        <end position="251"/>
    </location>
</feature>
<feature type="transmembrane region" description="Helical" evidence="5">
    <location>
        <begin position="104"/>
        <end position="125"/>
    </location>
</feature>
<dbReference type="InterPro" id="IPR051784">
    <property type="entry name" value="Nod_factor_ABC_transporter"/>
</dbReference>
<evidence type="ECO:0000256" key="4">
    <source>
        <dbReference type="ARBA" id="ARBA00023136"/>
    </source>
</evidence>
<keyword evidence="4 5" id="KW-0472">Membrane</keyword>
<feature type="domain" description="ABC transmembrane type-2" evidence="6">
    <location>
        <begin position="24"/>
        <end position="254"/>
    </location>
</feature>
<keyword evidence="8" id="KW-1185">Reference proteome</keyword>
<gene>
    <name evidence="7" type="ORF">GPA26_01960</name>
</gene>
<dbReference type="Proteomes" id="UP000652074">
    <property type="component" value="Unassembled WGS sequence"/>
</dbReference>
<evidence type="ECO:0000256" key="5">
    <source>
        <dbReference type="RuleBase" id="RU361157"/>
    </source>
</evidence>
<evidence type="ECO:0000313" key="8">
    <source>
        <dbReference type="Proteomes" id="UP000652074"/>
    </source>
</evidence>
<comment type="caution">
    <text evidence="5">Lacks conserved residue(s) required for the propagation of feature annotation.</text>
</comment>
<dbReference type="InterPro" id="IPR013525">
    <property type="entry name" value="ABC2_TM"/>
</dbReference>
<dbReference type="PANTHER" id="PTHR43229:SF2">
    <property type="entry name" value="NODULATION PROTEIN J"/>
    <property type="match status" value="1"/>
</dbReference>
<accession>A0ABX1MKR5</accession>
<comment type="caution">
    <text evidence="7">The sequence shown here is derived from an EMBL/GenBank/DDBJ whole genome shotgun (WGS) entry which is preliminary data.</text>
</comment>
<comment type="similarity">
    <text evidence="5">Belongs to the ABC-2 integral membrane protein family.</text>
</comment>
<feature type="transmembrane region" description="Helical" evidence="5">
    <location>
        <begin position="26"/>
        <end position="45"/>
    </location>
</feature>
<dbReference type="PANTHER" id="PTHR43229">
    <property type="entry name" value="NODULATION PROTEIN J"/>
    <property type="match status" value="1"/>
</dbReference>
<dbReference type="Pfam" id="PF01061">
    <property type="entry name" value="ABC2_membrane"/>
    <property type="match status" value="1"/>
</dbReference>
<dbReference type="InterPro" id="IPR047817">
    <property type="entry name" value="ABC2_TM_bact-type"/>
</dbReference>
<proteinExistence type="inferred from homology"/>
<feature type="transmembrane region" description="Helical" evidence="5">
    <location>
        <begin position="65"/>
        <end position="83"/>
    </location>
</feature>
<dbReference type="PIRSF" id="PIRSF006648">
    <property type="entry name" value="DrrB"/>
    <property type="match status" value="1"/>
</dbReference>
<protein>
    <recommendedName>
        <fullName evidence="5">Transport permease protein</fullName>
    </recommendedName>
</protein>
<evidence type="ECO:0000256" key="2">
    <source>
        <dbReference type="ARBA" id="ARBA00022692"/>
    </source>
</evidence>
<dbReference type="InterPro" id="IPR000412">
    <property type="entry name" value="ABC_2_transport"/>
</dbReference>
<comment type="subcellular location">
    <subcellularLocation>
        <location evidence="5">Cell inner membrane</location>
        <topology evidence="5">Multi-pass membrane protein</topology>
    </subcellularLocation>
    <subcellularLocation>
        <location evidence="1">Membrane</location>
        <topology evidence="1">Multi-pass membrane protein</topology>
    </subcellularLocation>
</comment>
<evidence type="ECO:0000259" key="6">
    <source>
        <dbReference type="PROSITE" id="PS51012"/>
    </source>
</evidence>
<keyword evidence="5" id="KW-1003">Cell membrane</keyword>
<keyword evidence="2 5" id="KW-0812">Transmembrane</keyword>
<name>A0ABX1MKR5_9RHOO</name>